<gene>
    <name evidence="6" type="ORF">ABW99_18535</name>
</gene>
<dbReference type="Gene3D" id="1.10.357.10">
    <property type="entry name" value="Tetracycline Repressor, domain 2"/>
    <property type="match status" value="1"/>
</dbReference>
<dbReference type="EMBL" id="CP011568">
    <property type="protein sequence ID" value="AKJ69906.1"/>
    <property type="molecule type" value="Genomic_DNA"/>
</dbReference>
<dbReference type="InterPro" id="IPR009057">
    <property type="entry name" value="Homeodomain-like_sf"/>
</dbReference>
<accession>A0A0G3EYX2</accession>
<evidence type="ECO:0000256" key="1">
    <source>
        <dbReference type="ARBA" id="ARBA00023015"/>
    </source>
</evidence>
<dbReference type="KEGG" id="ptx:ABW99_18535"/>
<dbReference type="SUPFAM" id="SSF46689">
    <property type="entry name" value="Homeodomain-like"/>
    <property type="match status" value="1"/>
</dbReference>
<feature type="DNA-binding region" description="H-T-H motif" evidence="4">
    <location>
        <begin position="30"/>
        <end position="49"/>
    </location>
</feature>
<organism evidence="6 7">
    <name type="scientific">Pandoraea thiooxydans</name>
    <dbReference type="NCBI Taxonomy" id="445709"/>
    <lineage>
        <taxon>Bacteria</taxon>
        <taxon>Pseudomonadati</taxon>
        <taxon>Pseudomonadota</taxon>
        <taxon>Betaproteobacteria</taxon>
        <taxon>Burkholderiales</taxon>
        <taxon>Burkholderiaceae</taxon>
        <taxon>Pandoraea</taxon>
    </lineage>
</organism>
<keyword evidence="2 4" id="KW-0238">DNA-binding</keyword>
<name>A0A0G3EYX2_9BURK</name>
<dbReference type="InterPro" id="IPR001647">
    <property type="entry name" value="HTH_TetR"/>
</dbReference>
<evidence type="ECO:0000256" key="4">
    <source>
        <dbReference type="PROSITE-ProRule" id="PRU00335"/>
    </source>
</evidence>
<dbReference type="RefSeq" id="WP_047215813.1">
    <property type="nucleotide sequence ID" value="NZ_CP011568.3"/>
</dbReference>
<dbReference type="InterPro" id="IPR036271">
    <property type="entry name" value="Tet_transcr_reg_TetR-rel_C_sf"/>
</dbReference>
<dbReference type="PROSITE" id="PS50977">
    <property type="entry name" value="HTH_TETR_2"/>
    <property type="match status" value="1"/>
</dbReference>
<dbReference type="PATRIC" id="fig|445709.3.peg.3900"/>
<dbReference type="STRING" id="445709.ABW99_18535"/>
<dbReference type="OrthoDB" id="116240at2"/>
<dbReference type="PANTHER" id="PTHR47506">
    <property type="entry name" value="TRANSCRIPTIONAL REGULATORY PROTEIN"/>
    <property type="match status" value="1"/>
</dbReference>
<dbReference type="Pfam" id="PF00440">
    <property type="entry name" value="TetR_N"/>
    <property type="match status" value="1"/>
</dbReference>
<dbReference type="SUPFAM" id="SSF48498">
    <property type="entry name" value="Tetracyclin repressor-like, C-terminal domain"/>
    <property type="match status" value="1"/>
</dbReference>
<protein>
    <submittedName>
        <fullName evidence="6">TetR family transcriptional regulator</fullName>
    </submittedName>
</protein>
<dbReference type="Proteomes" id="UP000036700">
    <property type="component" value="Chromosome"/>
</dbReference>
<keyword evidence="7" id="KW-1185">Reference proteome</keyword>
<evidence type="ECO:0000259" key="5">
    <source>
        <dbReference type="PROSITE" id="PS50977"/>
    </source>
</evidence>
<proteinExistence type="predicted"/>
<feature type="domain" description="HTH tetR-type" evidence="5">
    <location>
        <begin position="7"/>
        <end position="67"/>
    </location>
</feature>
<reference evidence="7" key="1">
    <citation type="submission" date="2015-06" db="EMBL/GenBank/DDBJ databases">
        <authorList>
            <person name="Lim Y.L."/>
            <person name="Ee R."/>
            <person name="Yong D."/>
            <person name="How K.Y."/>
            <person name="Yin W.F."/>
            <person name="Chan K.G."/>
        </authorList>
    </citation>
    <scope>NUCLEOTIDE SEQUENCE [LARGE SCALE GENOMIC DNA]</scope>
    <source>
        <strain evidence="7">DSM 25325</strain>
    </source>
</reference>
<dbReference type="PANTHER" id="PTHR47506:SF3">
    <property type="entry name" value="HTH-TYPE TRANSCRIPTIONAL REGULATOR LMRA"/>
    <property type="match status" value="1"/>
</dbReference>
<evidence type="ECO:0000313" key="6">
    <source>
        <dbReference type="EMBL" id="AKJ69906.1"/>
    </source>
</evidence>
<dbReference type="AlphaFoldDB" id="A0A0G3EYX2"/>
<evidence type="ECO:0000256" key="3">
    <source>
        <dbReference type="ARBA" id="ARBA00023163"/>
    </source>
</evidence>
<keyword evidence="1" id="KW-0805">Transcription regulation</keyword>
<sequence>MKQTSVAGPRERLLDAAEQLIYASSIHATGVDAIVRQSGTARKSFYTYFASKEDLVAQALRRRDDRWMAWFEHETLRSAPQPAAQLLGMFDVLRTWFCRDDFHGCAFLNAAGQIAPSDTAILDVSRLHKQRLLAFIESLCRAAGAADAAALARQLLLLVDGAISVALVSRQADAAGDARRAAECLLAAMLPKPAAPGRKPKVTRREK</sequence>
<keyword evidence="3" id="KW-0804">Transcription</keyword>
<dbReference type="GO" id="GO:0003677">
    <property type="term" value="F:DNA binding"/>
    <property type="evidence" value="ECO:0007669"/>
    <property type="project" value="UniProtKB-UniRule"/>
</dbReference>
<evidence type="ECO:0000256" key="2">
    <source>
        <dbReference type="ARBA" id="ARBA00023125"/>
    </source>
</evidence>
<evidence type="ECO:0000313" key="7">
    <source>
        <dbReference type="Proteomes" id="UP000036700"/>
    </source>
</evidence>
<dbReference type="PRINTS" id="PR00455">
    <property type="entry name" value="HTHTETR"/>
</dbReference>